<evidence type="ECO:0000256" key="1">
    <source>
        <dbReference type="SAM" id="MobiDB-lite"/>
    </source>
</evidence>
<evidence type="ECO:0000313" key="2">
    <source>
        <dbReference type="EMBL" id="KAG8058138.1"/>
    </source>
</evidence>
<reference evidence="2" key="2">
    <citation type="submission" date="2021-02" db="EMBL/GenBank/DDBJ databases">
        <authorList>
            <person name="Kimball J.A."/>
            <person name="Haas M.W."/>
            <person name="Macchietto M."/>
            <person name="Kono T."/>
            <person name="Duquette J."/>
            <person name="Shao M."/>
        </authorList>
    </citation>
    <scope>NUCLEOTIDE SEQUENCE</scope>
    <source>
        <tissue evidence="2">Fresh leaf tissue</tissue>
    </source>
</reference>
<sequence length="141" mass="14830">MGRNTGARDGTHCPALSPSLLRTSTPSGESRGHGSAFYPGFRPHHPRRWRCTLALVTARAAGRPAASLPRRPRAVRGNAEVARRKGDSQAATYCGAARSGCSAKCSCVSPRAATTVAAEELVREDAHQAGAGGPMLRERVL</sequence>
<organism evidence="2 3">
    <name type="scientific">Zizania palustris</name>
    <name type="common">Northern wild rice</name>
    <dbReference type="NCBI Taxonomy" id="103762"/>
    <lineage>
        <taxon>Eukaryota</taxon>
        <taxon>Viridiplantae</taxon>
        <taxon>Streptophyta</taxon>
        <taxon>Embryophyta</taxon>
        <taxon>Tracheophyta</taxon>
        <taxon>Spermatophyta</taxon>
        <taxon>Magnoliopsida</taxon>
        <taxon>Liliopsida</taxon>
        <taxon>Poales</taxon>
        <taxon>Poaceae</taxon>
        <taxon>BOP clade</taxon>
        <taxon>Oryzoideae</taxon>
        <taxon>Oryzeae</taxon>
        <taxon>Zizaniinae</taxon>
        <taxon>Zizania</taxon>
    </lineage>
</organism>
<protein>
    <submittedName>
        <fullName evidence="2">Uncharacterized protein</fullName>
    </submittedName>
</protein>
<reference evidence="2" key="1">
    <citation type="journal article" date="2021" name="bioRxiv">
        <title>Whole Genome Assembly and Annotation of Northern Wild Rice, Zizania palustris L., Supports a Whole Genome Duplication in the Zizania Genus.</title>
        <authorList>
            <person name="Haas M."/>
            <person name="Kono T."/>
            <person name="Macchietto M."/>
            <person name="Millas R."/>
            <person name="McGilp L."/>
            <person name="Shao M."/>
            <person name="Duquette J."/>
            <person name="Hirsch C.N."/>
            <person name="Kimball J."/>
        </authorList>
    </citation>
    <scope>NUCLEOTIDE SEQUENCE</scope>
    <source>
        <tissue evidence="2">Fresh leaf tissue</tissue>
    </source>
</reference>
<comment type="caution">
    <text evidence="2">The sequence shown here is derived from an EMBL/GenBank/DDBJ whole genome shotgun (WGS) entry which is preliminary data.</text>
</comment>
<dbReference type="AlphaFoldDB" id="A0A8J5RUG7"/>
<dbReference type="EMBL" id="JAAALK010000287">
    <property type="protein sequence ID" value="KAG8058138.1"/>
    <property type="molecule type" value="Genomic_DNA"/>
</dbReference>
<accession>A0A8J5RUG7</accession>
<gene>
    <name evidence="2" type="ORF">GUJ93_ZPchr0002g23904</name>
</gene>
<feature type="region of interest" description="Disordered" evidence="1">
    <location>
        <begin position="1"/>
        <end position="43"/>
    </location>
</feature>
<keyword evidence="3" id="KW-1185">Reference proteome</keyword>
<name>A0A8J5RUG7_ZIZPA</name>
<evidence type="ECO:0000313" key="3">
    <source>
        <dbReference type="Proteomes" id="UP000729402"/>
    </source>
</evidence>
<feature type="region of interest" description="Disordered" evidence="1">
    <location>
        <begin position="62"/>
        <end position="82"/>
    </location>
</feature>
<feature type="compositionally biased region" description="Low complexity" evidence="1">
    <location>
        <begin position="16"/>
        <end position="27"/>
    </location>
</feature>
<proteinExistence type="predicted"/>
<dbReference type="Proteomes" id="UP000729402">
    <property type="component" value="Unassembled WGS sequence"/>
</dbReference>